<dbReference type="PROSITE" id="PS50106">
    <property type="entry name" value="PDZ"/>
    <property type="match status" value="1"/>
</dbReference>
<reference evidence="7 8" key="1">
    <citation type="journal article" date="2022" name="Genome Biol. Evol.">
        <title>Host diet, physiology and behaviors set the stage for Lachnospiraceae cladogenesis.</title>
        <authorList>
            <person name="Vera-Ponce De Leon A."/>
            <person name="Schneider M."/>
            <person name="Jahnes B.C."/>
            <person name="Sadowski V."/>
            <person name="Camuy-Velez L.A."/>
            <person name="Duan J."/>
            <person name="Sabree Z.L."/>
        </authorList>
    </citation>
    <scope>NUCLEOTIDE SEQUENCE [LARGE SCALE GENOMIC DNA]</scope>
    <source>
        <strain evidence="7 8">PAL113</strain>
    </source>
</reference>
<dbReference type="RefSeq" id="WP_262066416.1">
    <property type="nucleotide sequence ID" value="NZ_JAMXOD010000012.1"/>
</dbReference>
<name>A0ABT1E9W9_9FIRM</name>
<evidence type="ECO:0000256" key="4">
    <source>
        <dbReference type="ARBA" id="ARBA00022825"/>
    </source>
</evidence>
<evidence type="ECO:0000256" key="2">
    <source>
        <dbReference type="ARBA" id="ARBA00022670"/>
    </source>
</evidence>
<dbReference type="InterPro" id="IPR036034">
    <property type="entry name" value="PDZ_sf"/>
</dbReference>
<dbReference type="SMART" id="SM00228">
    <property type="entry name" value="PDZ"/>
    <property type="match status" value="1"/>
</dbReference>
<evidence type="ECO:0000259" key="6">
    <source>
        <dbReference type="PROSITE" id="PS50106"/>
    </source>
</evidence>
<dbReference type="PANTHER" id="PTHR32060:SF30">
    <property type="entry name" value="CARBOXY-TERMINAL PROCESSING PROTEASE CTPA"/>
    <property type="match status" value="1"/>
</dbReference>
<keyword evidence="2 5" id="KW-0645">Protease</keyword>
<dbReference type="Pfam" id="PF03572">
    <property type="entry name" value="Peptidase_S41"/>
    <property type="match status" value="1"/>
</dbReference>
<dbReference type="Pfam" id="PF22694">
    <property type="entry name" value="CtpB_N-like"/>
    <property type="match status" value="1"/>
</dbReference>
<dbReference type="SMART" id="SM00245">
    <property type="entry name" value="TSPc"/>
    <property type="match status" value="1"/>
</dbReference>
<proteinExistence type="inferred from homology"/>
<dbReference type="InterPro" id="IPR001478">
    <property type="entry name" value="PDZ"/>
</dbReference>
<dbReference type="SUPFAM" id="SSF50156">
    <property type="entry name" value="PDZ domain-like"/>
    <property type="match status" value="1"/>
</dbReference>
<dbReference type="Pfam" id="PF13180">
    <property type="entry name" value="PDZ_2"/>
    <property type="match status" value="1"/>
</dbReference>
<protein>
    <submittedName>
        <fullName evidence="7">S41 family peptidase</fullName>
    </submittedName>
</protein>
<dbReference type="EMBL" id="JAMZFW010000012">
    <property type="protein sequence ID" value="MCP1102631.1"/>
    <property type="molecule type" value="Genomic_DNA"/>
</dbReference>
<dbReference type="SUPFAM" id="SSF52096">
    <property type="entry name" value="ClpP/crotonase"/>
    <property type="match status" value="1"/>
</dbReference>
<evidence type="ECO:0000256" key="5">
    <source>
        <dbReference type="RuleBase" id="RU004404"/>
    </source>
</evidence>
<dbReference type="Gene3D" id="2.30.42.10">
    <property type="match status" value="1"/>
</dbReference>
<dbReference type="InterPro" id="IPR004447">
    <property type="entry name" value="Peptidase_S41A"/>
</dbReference>
<evidence type="ECO:0000256" key="3">
    <source>
        <dbReference type="ARBA" id="ARBA00022801"/>
    </source>
</evidence>
<comment type="similarity">
    <text evidence="1 5">Belongs to the peptidase S41A family.</text>
</comment>
<dbReference type="PROSITE" id="PS51257">
    <property type="entry name" value="PROKAR_LIPOPROTEIN"/>
    <property type="match status" value="1"/>
</dbReference>
<dbReference type="CDD" id="cd07560">
    <property type="entry name" value="Peptidase_S41_CPP"/>
    <property type="match status" value="1"/>
</dbReference>
<dbReference type="Proteomes" id="UP001523566">
    <property type="component" value="Unassembled WGS sequence"/>
</dbReference>
<keyword evidence="3 5" id="KW-0378">Hydrolase</keyword>
<dbReference type="InterPro" id="IPR005151">
    <property type="entry name" value="Tail-specific_protease"/>
</dbReference>
<comment type="caution">
    <text evidence="7">The sequence shown here is derived from an EMBL/GenBank/DDBJ whole genome shotgun (WGS) entry which is preliminary data.</text>
</comment>
<dbReference type="InterPro" id="IPR055210">
    <property type="entry name" value="CtpA/B_N"/>
</dbReference>
<keyword evidence="8" id="KW-1185">Reference proteome</keyword>
<dbReference type="InterPro" id="IPR029045">
    <property type="entry name" value="ClpP/crotonase-like_dom_sf"/>
</dbReference>
<dbReference type="Gene3D" id="3.90.226.10">
    <property type="entry name" value="2-enoyl-CoA Hydratase, Chain A, domain 1"/>
    <property type="match status" value="1"/>
</dbReference>
<dbReference type="Gene3D" id="3.30.750.44">
    <property type="match status" value="1"/>
</dbReference>
<keyword evidence="4 5" id="KW-0720">Serine protease</keyword>
<accession>A0ABT1E9W9</accession>
<sequence length="402" mass="44442">MKKNEFLKGALCGALVILLVLGVVSCAPISNLINRQTKNETLDDETENTEVSQDEIDEKLDVLKEYIDRSYIGEVDEEALRDGIYKGYISGLNDPYSEYYNEEDTKQMSESTSGEYSGVGAVLTQDKKDGRITILRVYDDSPAQESGIKDGDILLTVGDRELNSKDDLAEVVTHIKGEEGTPVELTLYREGETEDVVVTVTRRKIEAQTVDFEMKNDGVGYLSISEFSDVTLEQYKHALDELEKQGMKSLIVDLRNNPGGGLQTVSNILDLMLPEGLTVYMEDKSGKKSELTSDEANKFEKPLVVLVNGNSASASEIYAGAIQDYGSGTIMGTQTYGKGVVQQIFDLKDGTSVKLTIAEYFTPKGRNIDGEGITPDKVVEYEADEENPDYDNQLEEAINYLK</sequence>
<organism evidence="7 8">
    <name type="scientific">Aequitasia blattaphilus</name>
    <dbReference type="NCBI Taxonomy" id="2949332"/>
    <lineage>
        <taxon>Bacteria</taxon>
        <taxon>Bacillati</taxon>
        <taxon>Bacillota</taxon>
        <taxon>Clostridia</taxon>
        <taxon>Lachnospirales</taxon>
        <taxon>Lachnospiraceae</taxon>
        <taxon>Aequitasia</taxon>
    </lineage>
</organism>
<evidence type="ECO:0000313" key="7">
    <source>
        <dbReference type="EMBL" id="MCP1102631.1"/>
    </source>
</evidence>
<feature type="domain" description="PDZ" evidence="6">
    <location>
        <begin position="105"/>
        <end position="164"/>
    </location>
</feature>
<gene>
    <name evidence="7" type="ORF">NK125_09410</name>
</gene>
<evidence type="ECO:0000256" key="1">
    <source>
        <dbReference type="ARBA" id="ARBA00009179"/>
    </source>
</evidence>
<evidence type="ECO:0000313" key="8">
    <source>
        <dbReference type="Proteomes" id="UP001523566"/>
    </source>
</evidence>
<dbReference type="NCBIfam" id="TIGR00225">
    <property type="entry name" value="prc"/>
    <property type="match status" value="1"/>
</dbReference>
<dbReference type="PANTHER" id="PTHR32060">
    <property type="entry name" value="TAIL-SPECIFIC PROTEASE"/>
    <property type="match status" value="1"/>
</dbReference>
<dbReference type="CDD" id="cd06782">
    <property type="entry name" value="cpPDZ_CPP-like"/>
    <property type="match status" value="1"/>
</dbReference>